<keyword evidence="14" id="KW-1185">Reference proteome</keyword>
<evidence type="ECO:0000256" key="8">
    <source>
        <dbReference type="ARBA" id="ARBA00023136"/>
    </source>
</evidence>
<dbReference type="EMBL" id="JAZDUA010000310">
    <property type="protein sequence ID" value="KAK7794931.1"/>
    <property type="molecule type" value="Genomic_DNA"/>
</dbReference>
<evidence type="ECO:0000256" key="9">
    <source>
        <dbReference type="ARBA" id="ARBA00023273"/>
    </source>
</evidence>
<keyword evidence="8 12" id="KW-0472">Membrane</keyword>
<evidence type="ECO:0000313" key="13">
    <source>
        <dbReference type="EMBL" id="KAK7794931.1"/>
    </source>
</evidence>
<evidence type="ECO:0000256" key="3">
    <source>
        <dbReference type="ARBA" id="ARBA00008783"/>
    </source>
</evidence>
<feature type="transmembrane region" description="Helical" evidence="12">
    <location>
        <begin position="265"/>
        <end position="284"/>
    </location>
</feature>
<feature type="transmembrane region" description="Helical" evidence="12">
    <location>
        <begin position="176"/>
        <end position="193"/>
    </location>
</feature>
<evidence type="ECO:0000256" key="5">
    <source>
        <dbReference type="ARBA" id="ARBA00022794"/>
    </source>
</evidence>
<evidence type="ECO:0000256" key="1">
    <source>
        <dbReference type="ARBA" id="ARBA00004138"/>
    </source>
</evidence>
<dbReference type="GO" id="GO:0035869">
    <property type="term" value="C:ciliary transition zone"/>
    <property type="evidence" value="ECO:0007669"/>
    <property type="project" value="TreeGrafter"/>
</dbReference>
<comment type="similarity">
    <text evidence="3">Belongs to the TMEM237 family.</text>
</comment>
<gene>
    <name evidence="13" type="ORF">R5R35_005902</name>
</gene>
<feature type="region of interest" description="Disordered" evidence="11">
    <location>
        <begin position="1"/>
        <end position="39"/>
    </location>
</feature>
<dbReference type="GO" id="GO:0016020">
    <property type="term" value="C:membrane"/>
    <property type="evidence" value="ECO:0007669"/>
    <property type="project" value="UniProtKB-SubCell"/>
</dbReference>
<keyword evidence="6 12" id="KW-1133">Transmembrane helix</keyword>
<keyword evidence="7" id="KW-0969">Cilium</keyword>
<proteinExistence type="inferred from homology"/>
<feature type="compositionally biased region" description="Basic and acidic residues" evidence="11">
    <location>
        <begin position="1"/>
        <end position="12"/>
    </location>
</feature>
<evidence type="ECO:0000256" key="12">
    <source>
        <dbReference type="SAM" id="Phobius"/>
    </source>
</evidence>
<evidence type="ECO:0000256" key="2">
    <source>
        <dbReference type="ARBA" id="ARBA00004141"/>
    </source>
</evidence>
<name>A0AAN9VEX4_9ORTH</name>
<evidence type="ECO:0000256" key="11">
    <source>
        <dbReference type="SAM" id="MobiDB-lite"/>
    </source>
</evidence>
<evidence type="ECO:0000256" key="6">
    <source>
        <dbReference type="ARBA" id="ARBA00022989"/>
    </source>
</evidence>
<dbReference type="Pfam" id="PF15383">
    <property type="entry name" value="TMEM237"/>
    <property type="match status" value="1"/>
</dbReference>
<protein>
    <submittedName>
        <fullName evidence="13">Uncharacterized protein</fullName>
    </submittedName>
</protein>
<dbReference type="InterPro" id="IPR029409">
    <property type="entry name" value="TMEM237"/>
</dbReference>
<feature type="transmembrane region" description="Helical" evidence="12">
    <location>
        <begin position="214"/>
        <end position="236"/>
    </location>
</feature>
<dbReference type="Proteomes" id="UP001378592">
    <property type="component" value="Unassembled WGS sequence"/>
</dbReference>
<comment type="function">
    <text evidence="10">Component of the transition zone in primary cilia. Required for ciliogenesis.</text>
</comment>
<evidence type="ECO:0000313" key="14">
    <source>
        <dbReference type="Proteomes" id="UP001378592"/>
    </source>
</evidence>
<comment type="subcellular location">
    <subcellularLocation>
        <location evidence="1">Cell projection</location>
        <location evidence="1">Cilium</location>
    </subcellularLocation>
    <subcellularLocation>
        <location evidence="2">Membrane</location>
        <topology evidence="2">Multi-pass membrane protein</topology>
    </subcellularLocation>
</comment>
<dbReference type="PANTHER" id="PTHR28388">
    <property type="entry name" value="TRANSMEMBRANE PROTEIN 237"/>
    <property type="match status" value="1"/>
</dbReference>
<dbReference type="GO" id="GO:0060271">
    <property type="term" value="P:cilium assembly"/>
    <property type="evidence" value="ECO:0007669"/>
    <property type="project" value="TreeGrafter"/>
</dbReference>
<keyword evidence="9" id="KW-0966">Cell projection</keyword>
<comment type="caution">
    <text evidence="13">The sequence shown here is derived from an EMBL/GenBank/DDBJ whole genome shotgun (WGS) entry which is preliminary data.</text>
</comment>
<reference evidence="13 14" key="1">
    <citation type="submission" date="2024-03" db="EMBL/GenBank/DDBJ databases">
        <title>The genome assembly and annotation of the cricket Gryllus longicercus Weissman &amp; Gray.</title>
        <authorList>
            <person name="Szrajer S."/>
            <person name="Gray D."/>
            <person name="Ylla G."/>
        </authorList>
    </citation>
    <scope>NUCLEOTIDE SEQUENCE [LARGE SCALE GENOMIC DNA]</scope>
    <source>
        <strain evidence="13">DAG 2021-001</strain>
        <tissue evidence="13">Whole body minus gut</tissue>
    </source>
</reference>
<dbReference type="AlphaFoldDB" id="A0AAN9VEX4"/>
<evidence type="ECO:0000256" key="7">
    <source>
        <dbReference type="ARBA" id="ARBA00023069"/>
    </source>
</evidence>
<feature type="transmembrane region" description="Helical" evidence="12">
    <location>
        <begin position="134"/>
        <end position="156"/>
    </location>
</feature>
<dbReference type="PANTHER" id="PTHR28388:SF1">
    <property type="entry name" value="TRANSMEMBRANE PROTEIN 237"/>
    <property type="match status" value="1"/>
</dbReference>
<evidence type="ECO:0000256" key="10">
    <source>
        <dbReference type="ARBA" id="ARBA00025631"/>
    </source>
</evidence>
<keyword evidence="4 12" id="KW-0812">Transmembrane</keyword>
<evidence type="ECO:0000256" key="4">
    <source>
        <dbReference type="ARBA" id="ARBA00022692"/>
    </source>
</evidence>
<feature type="compositionally biased region" description="Basic residues" evidence="11">
    <location>
        <begin position="27"/>
        <end position="38"/>
    </location>
</feature>
<keyword evidence="5" id="KW-0970">Cilium biogenesis/degradation</keyword>
<accession>A0AAN9VEX4</accession>
<organism evidence="13 14">
    <name type="scientific">Gryllus longicercus</name>
    <dbReference type="NCBI Taxonomy" id="2509291"/>
    <lineage>
        <taxon>Eukaryota</taxon>
        <taxon>Metazoa</taxon>
        <taxon>Ecdysozoa</taxon>
        <taxon>Arthropoda</taxon>
        <taxon>Hexapoda</taxon>
        <taxon>Insecta</taxon>
        <taxon>Pterygota</taxon>
        <taxon>Neoptera</taxon>
        <taxon>Polyneoptera</taxon>
        <taxon>Orthoptera</taxon>
        <taxon>Ensifera</taxon>
        <taxon>Gryllidea</taxon>
        <taxon>Grylloidea</taxon>
        <taxon>Gryllidae</taxon>
        <taxon>Gryllinae</taxon>
        <taxon>Gryllus</taxon>
    </lineage>
</organism>
<feature type="compositionally biased region" description="Low complexity" evidence="11">
    <location>
        <begin position="16"/>
        <end position="26"/>
    </location>
</feature>
<sequence>MEEVISERDVEKSGASTSGYDTSSKSSRNKKRHLKTKSKLSVTSGILEGLEEDVLEVTQHSSETGSASQQAILEHNISERLFVQKKKGFEPASRGTEFEKSFHDLSQSQEIVVQKEELTPHEFAIYLYNKTRQFFTFCHGILGGFGVAHISLVFSIGDSPEAVQRFAEGYPDFARVVQILYYVLSAICFVSVLDRCDFAGLKLIHCIDFMRYRWADILTIIFYLGLLIVTIVCVQWDDRLALSSFNEDLWKDSHVSHSEFMQWRLLSLLRGFFAVAGYMTMFFGPEDDLFFIHLSNMIKQDQKQEESHEARY</sequence>